<dbReference type="GO" id="GO:0031297">
    <property type="term" value="P:replication fork processing"/>
    <property type="evidence" value="ECO:0007669"/>
    <property type="project" value="InterPro"/>
</dbReference>
<feature type="region of interest" description="Disordered" evidence="1">
    <location>
        <begin position="218"/>
        <end position="334"/>
    </location>
</feature>
<dbReference type="PANTHER" id="PTHR28122">
    <property type="entry name" value="E3 UBIQUITIN-PROTEIN LIGASE SUBSTRATE RECEPTOR MMS22"/>
    <property type="match status" value="1"/>
</dbReference>
<gene>
    <name evidence="2" type="ORF">SAMD00023353_9700170</name>
</gene>
<protein>
    <submittedName>
        <fullName evidence="2">Putative Mus7 MMS22 family protein</fullName>
    </submittedName>
</protein>
<feature type="region of interest" description="Disordered" evidence="1">
    <location>
        <begin position="405"/>
        <end position="447"/>
    </location>
</feature>
<feature type="compositionally biased region" description="Acidic residues" evidence="1">
    <location>
        <begin position="263"/>
        <end position="272"/>
    </location>
</feature>
<dbReference type="PANTHER" id="PTHR28122:SF1">
    <property type="entry name" value="E3 UBIQUITIN-PROTEIN LIGASE SUBSTRATE RECEPTOR MMS22"/>
    <property type="match status" value="1"/>
</dbReference>
<dbReference type="InterPro" id="IPR019021">
    <property type="entry name" value="Mms22"/>
</dbReference>
<dbReference type="GO" id="GO:0000724">
    <property type="term" value="P:double-strand break repair via homologous recombination"/>
    <property type="evidence" value="ECO:0007669"/>
    <property type="project" value="TreeGrafter"/>
</dbReference>
<dbReference type="GO" id="GO:0035361">
    <property type="term" value="C:Cul8-RING ubiquitin ligase complex"/>
    <property type="evidence" value="ECO:0007669"/>
    <property type="project" value="TreeGrafter"/>
</dbReference>
<dbReference type="GO" id="GO:0005634">
    <property type="term" value="C:nucleus"/>
    <property type="evidence" value="ECO:0007669"/>
    <property type="project" value="InterPro"/>
</dbReference>
<feature type="compositionally biased region" description="Basic residues" evidence="1">
    <location>
        <begin position="316"/>
        <end position="332"/>
    </location>
</feature>
<proteinExistence type="predicted"/>
<reference evidence="2" key="1">
    <citation type="submission" date="2016-03" db="EMBL/GenBank/DDBJ databases">
        <title>Draft genome sequence of Rosellinia necatrix.</title>
        <authorList>
            <person name="Kanematsu S."/>
        </authorList>
    </citation>
    <scope>NUCLEOTIDE SEQUENCE [LARGE SCALE GENOMIC DNA]</scope>
    <source>
        <strain evidence="2">W97</strain>
    </source>
</reference>
<organism evidence="2">
    <name type="scientific">Rosellinia necatrix</name>
    <name type="common">White root-rot fungus</name>
    <dbReference type="NCBI Taxonomy" id="77044"/>
    <lineage>
        <taxon>Eukaryota</taxon>
        <taxon>Fungi</taxon>
        <taxon>Dikarya</taxon>
        <taxon>Ascomycota</taxon>
        <taxon>Pezizomycotina</taxon>
        <taxon>Sordariomycetes</taxon>
        <taxon>Xylariomycetidae</taxon>
        <taxon>Xylariales</taxon>
        <taxon>Xylariaceae</taxon>
        <taxon>Rosellinia</taxon>
    </lineage>
</organism>
<dbReference type="STRING" id="77044.A0A1S8AAY9"/>
<feature type="region of interest" description="Disordered" evidence="1">
    <location>
        <begin position="1"/>
        <end position="190"/>
    </location>
</feature>
<evidence type="ECO:0000313" key="3">
    <source>
        <dbReference type="Proteomes" id="UP000054516"/>
    </source>
</evidence>
<keyword evidence="3" id="KW-1185">Reference proteome</keyword>
<name>A0A1S8AAY9_ROSNE</name>
<feature type="compositionally biased region" description="Polar residues" evidence="1">
    <location>
        <begin position="274"/>
        <end position="292"/>
    </location>
</feature>
<sequence>MAKWKELGEVPDSDDESTWDSQDSLPNPLAPTSARADAAEDATEGATEDAGSAGNTCDSGDHGIWNVPFSSQASTEEREERDGRPGPEQLEPVPVPAPVLSTSGSPAHEPRPESAIPLSSLFDLSHGVEQEMSGGSPTSQHRAGSEESVLPPPLRLPERRGSGPQESEQATDEGGPLARSLRPRKPIQEHPYLLENVQYNKTWKSHGLRPVRVLVEEKKKRQEEDSQEQDFEDESQATSKGIAQEESEESQASAHFESHPEIDDVPLSDDGEPSPTQESNPQTLGQAIQSSLGDDDEFPDPNDVEKWKQNKTTRQVLKRHPSPKASSKRKLPRLSGFLQSVEDAPILPDIDDIFNIPVSPPQTSPGVLVTTPVAIVNRLGGKPTGGTLTPKLSSEMTWQMHSPAPAYRHSEHIDLTALESGESENDSDVGNSHTASENEPDQSRCIA</sequence>
<accession>A0A1S8AAY9</accession>
<feature type="compositionally biased region" description="Acidic residues" evidence="1">
    <location>
        <begin position="9"/>
        <end position="18"/>
    </location>
</feature>
<feature type="compositionally biased region" description="Basic and acidic residues" evidence="1">
    <location>
        <begin position="75"/>
        <end position="85"/>
    </location>
</feature>
<feature type="compositionally biased region" description="Polar residues" evidence="1">
    <location>
        <begin position="428"/>
        <end position="437"/>
    </location>
</feature>
<evidence type="ECO:0000256" key="1">
    <source>
        <dbReference type="SAM" id="MobiDB-lite"/>
    </source>
</evidence>
<evidence type="ECO:0000313" key="2">
    <source>
        <dbReference type="EMBL" id="GAW27274.1"/>
    </source>
</evidence>
<feature type="compositionally biased region" description="Acidic residues" evidence="1">
    <location>
        <begin position="225"/>
        <end position="235"/>
    </location>
</feature>
<dbReference type="EMBL" id="DF977542">
    <property type="protein sequence ID" value="GAW27274.1"/>
    <property type="molecule type" value="Genomic_DNA"/>
</dbReference>
<dbReference type="Proteomes" id="UP000054516">
    <property type="component" value="Unassembled WGS sequence"/>
</dbReference>
<feature type="compositionally biased region" description="Acidic residues" evidence="1">
    <location>
        <begin position="293"/>
        <end position="302"/>
    </location>
</feature>
<feature type="compositionally biased region" description="Polar residues" evidence="1">
    <location>
        <begin position="133"/>
        <end position="142"/>
    </location>
</feature>
<dbReference type="AlphaFoldDB" id="A0A1S8AAY9"/>
<dbReference type="OrthoDB" id="4842337at2759"/>